<dbReference type="PANTHER" id="PTHR42913:SF9">
    <property type="entry name" value="SLR1591 PROTEIN"/>
    <property type="match status" value="1"/>
</dbReference>
<proteinExistence type="inferred from homology"/>
<keyword evidence="4" id="KW-0274">FAD</keyword>
<organism evidence="7 8">
    <name type="scientific">Paenisporosarcina macmurdoensis</name>
    <dbReference type="NCBI Taxonomy" id="212659"/>
    <lineage>
        <taxon>Bacteria</taxon>
        <taxon>Bacillati</taxon>
        <taxon>Bacillota</taxon>
        <taxon>Bacilli</taxon>
        <taxon>Bacillales</taxon>
        <taxon>Caryophanaceae</taxon>
        <taxon>Paenisporosarcina</taxon>
    </lineage>
</organism>
<evidence type="ECO:0000313" key="8">
    <source>
        <dbReference type="Proteomes" id="UP001596170"/>
    </source>
</evidence>
<dbReference type="InterPro" id="IPR036188">
    <property type="entry name" value="FAD/NAD-bd_sf"/>
</dbReference>
<evidence type="ECO:0000256" key="2">
    <source>
        <dbReference type="ARBA" id="ARBA00005272"/>
    </source>
</evidence>
<evidence type="ECO:0000256" key="5">
    <source>
        <dbReference type="ARBA" id="ARBA00023002"/>
    </source>
</evidence>
<dbReference type="SUPFAM" id="SSF51905">
    <property type="entry name" value="FAD/NAD(P)-binding domain"/>
    <property type="match status" value="2"/>
</dbReference>
<dbReference type="InterPro" id="IPR051169">
    <property type="entry name" value="NADH-Q_oxidoreductase"/>
</dbReference>
<keyword evidence="3" id="KW-0285">Flavoprotein</keyword>
<evidence type="ECO:0000256" key="4">
    <source>
        <dbReference type="ARBA" id="ARBA00022827"/>
    </source>
</evidence>
<gene>
    <name evidence="7" type="ORF">ACFPYN_15975</name>
</gene>
<name>A0ABW1LAG8_9BACL</name>
<dbReference type="Gene3D" id="3.50.50.100">
    <property type="match status" value="1"/>
</dbReference>
<dbReference type="InterPro" id="IPR023753">
    <property type="entry name" value="FAD/NAD-binding_dom"/>
</dbReference>
<sequence>MVDILLVGGGHAHLGILRRIRMKAVDYRVTLISASTYQYYSGMFSGFTEGLYSEQEIRINVEELCQQSGVTFIKDTIVHVDATNRKLVGTTGIEYGFKLVSFDIGSNIGSLDGSIKQIEIKPNYVFPNEIHTFRETAFPVVVGGGAAGVEMALSVQAWRLNNGYKSNVTVISSSPLLSSVSEKASSKIMKIVKQKGIVVHDQDEIQETSRQQLTTKKGRRIACSQLLPLTGAKASTLFAESSLTLDENGFLLVESTLQVKDYPWVFGAGDCVTIRTNPELPKNGVFAVRQEPVLWENINLYLTGKPLKSFVPQKKFLSILSVGQQQGLITYGRHAFYGRWAWRLKHSIDMKFMNKHK</sequence>
<reference evidence="8" key="1">
    <citation type="journal article" date="2019" name="Int. J. Syst. Evol. Microbiol.">
        <title>The Global Catalogue of Microorganisms (GCM) 10K type strain sequencing project: providing services to taxonomists for standard genome sequencing and annotation.</title>
        <authorList>
            <consortium name="The Broad Institute Genomics Platform"/>
            <consortium name="The Broad Institute Genome Sequencing Center for Infectious Disease"/>
            <person name="Wu L."/>
            <person name="Ma J."/>
        </authorList>
    </citation>
    <scope>NUCLEOTIDE SEQUENCE [LARGE SCALE GENOMIC DNA]</scope>
    <source>
        <strain evidence="8">CCUG 54527</strain>
    </source>
</reference>
<evidence type="ECO:0000313" key="7">
    <source>
        <dbReference type="EMBL" id="MFC6040925.1"/>
    </source>
</evidence>
<protein>
    <submittedName>
        <fullName evidence="7">FAD-dependent oxidoreductase</fullName>
    </submittedName>
</protein>
<dbReference type="PANTHER" id="PTHR42913">
    <property type="entry name" value="APOPTOSIS-INDUCING FACTOR 1"/>
    <property type="match status" value="1"/>
</dbReference>
<keyword evidence="5" id="KW-0560">Oxidoreductase</keyword>
<dbReference type="EMBL" id="JBHSRI010000025">
    <property type="protein sequence ID" value="MFC6040925.1"/>
    <property type="molecule type" value="Genomic_DNA"/>
</dbReference>
<keyword evidence="8" id="KW-1185">Reference proteome</keyword>
<comment type="cofactor">
    <cofactor evidence="1">
        <name>FAD</name>
        <dbReference type="ChEBI" id="CHEBI:57692"/>
    </cofactor>
</comment>
<evidence type="ECO:0000259" key="6">
    <source>
        <dbReference type="Pfam" id="PF07992"/>
    </source>
</evidence>
<dbReference type="Pfam" id="PF07992">
    <property type="entry name" value="Pyr_redox_2"/>
    <property type="match status" value="1"/>
</dbReference>
<dbReference type="RefSeq" id="WP_377735538.1">
    <property type="nucleotide sequence ID" value="NZ_JBHSRI010000025.1"/>
</dbReference>
<comment type="caution">
    <text evidence="7">The sequence shown here is derived from an EMBL/GenBank/DDBJ whole genome shotgun (WGS) entry which is preliminary data.</text>
</comment>
<evidence type="ECO:0000256" key="1">
    <source>
        <dbReference type="ARBA" id="ARBA00001974"/>
    </source>
</evidence>
<comment type="similarity">
    <text evidence="2">Belongs to the NADH dehydrogenase family.</text>
</comment>
<dbReference type="Proteomes" id="UP001596170">
    <property type="component" value="Unassembled WGS sequence"/>
</dbReference>
<evidence type="ECO:0000256" key="3">
    <source>
        <dbReference type="ARBA" id="ARBA00022630"/>
    </source>
</evidence>
<accession>A0ABW1LAG8</accession>
<feature type="domain" description="FAD/NAD(P)-binding" evidence="6">
    <location>
        <begin position="3"/>
        <end position="280"/>
    </location>
</feature>